<proteinExistence type="predicted"/>
<keyword evidence="1" id="KW-1133">Transmembrane helix</keyword>
<feature type="transmembrane region" description="Helical" evidence="1">
    <location>
        <begin position="34"/>
        <end position="51"/>
    </location>
</feature>
<reference evidence="2 3" key="1">
    <citation type="submission" date="2018-06" db="EMBL/GenBank/DDBJ databases">
        <authorList>
            <consortium name="Pathogen Informatics"/>
            <person name="Doyle S."/>
        </authorList>
    </citation>
    <scope>NUCLEOTIDE SEQUENCE [LARGE SCALE GENOMIC DNA]</scope>
    <source>
        <strain evidence="2 3">NCTC9381</strain>
    </source>
</reference>
<keyword evidence="1" id="KW-0812">Transmembrane</keyword>
<evidence type="ECO:0000313" key="2">
    <source>
        <dbReference type="EMBL" id="SUE07215.1"/>
    </source>
</evidence>
<dbReference type="AlphaFoldDB" id="A0A379LV34"/>
<evidence type="ECO:0000256" key="1">
    <source>
        <dbReference type="SAM" id="Phobius"/>
    </source>
</evidence>
<sequence length="73" mass="7589">MLFKTTAFPMLTGTLVMIAGFIPVGFAASSAGEYCYSLFVVIGPGAALLVGRRGHLLSAHRLLAAVGQAHQGR</sequence>
<dbReference type="Proteomes" id="UP000254640">
    <property type="component" value="Unassembled WGS sequence"/>
</dbReference>
<accession>A0A379LV34</accession>
<organism evidence="2 3">
    <name type="scientific">Enterobacter agglomerans</name>
    <name type="common">Erwinia herbicola</name>
    <name type="synonym">Pantoea agglomerans</name>
    <dbReference type="NCBI Taxonomy" id="549"/>
    <lineage>
        <taxon>Bacteria</taxon>
        <taxon>Pseudomonadati</taxon>
        <taxon>Pseudomonadota</taxon>
        <taxon>Gammaproteobacteria</taxon>
        <taxon>Enterobacterales</taxon>
        <taxon>Erwiniaceae</taxon>
        <taxon>Pantoea</taxon>
        <taxon>Pantoea agglomerans group</taxon>
    </lineage>
</organism>
<evidence type="ECO:0000313" key="3">
    <source>
        <dbReference type="Proteomes" id="UP000254640"/>
    </source>
</evidence>
<keyword evidence="3" id="KW-1185">Reference proteome</keyword>
<gene>
    <name evidence="2" type="ORF">NCTC9381_05985</name>
</gene>
<feature type="transmembrane region" description="Helical" evidence="1">
    <location>
        <begin position="7"/>
        <end position="28"/>
    </location>
</feature>
<name>A0A379LV34_ENTAG</name>
<protein>
    <submittedName>
        <fullName evidence="2">Uncharacterized protein</fullName>
    </submittedName>
</protein>
<dbReference type="EMBL" id="UGSO01000003">
    <property type="protein sequence ID" value="SUE07215.1"/>
    <property type="molecule type" value="Genomic_DNA"/>
</dbReference>
<keyword evidence="1" id="KW-0472">Membrane</keyword>